<evidence type="ECO:0000259" key="2">
    <source>
        <dbReference type="PROSITE" id="PS01124"/>
    </source>
</evidence>
<accession>A0A1A0DIR5</accession>
<keyword evidence="1" id="KW-0238">DNA-binding</keyword>
<dbReference type="eggNOG" id="COG2207">
    <property type="taxonomic scope" value="Bacteria"/>
</dbReference>
<comment type="caution">
    <text evidence="3">The sequence shown here is derived from an EMBL/GenBank/DDBJ whole genome shotgun (WGS) entry which is preliminary data.</text>
</comment>
<gene>
    <name evidence="3" type="ORF">SRCM100623_00609</name>
</gene>
<dbReference type="PANTHER" id="PTHR47894">
    <property type="entry name" value="HTH-TYPE TRANSCRIPTIONAL REGULATOR GADX"/>
    <property type="match status" value="1"/>
</dbReference>
<dbReference type="PANTHER" id="PTHR47894:SF4">
    <property type="entry name" value="HTH-TYPE TRANSCRIPTIONAL REGULATOR GADX"/>
    <property type="match status" value="1"/>
</dbReference>
<dbReference type="GO" id="GO:0003700">
    <property type="term" value="F:DNA-binding transcription factor activity"/>
    <property type="evidence" value="ECO:0007669"/>
    <property type="project" value="InterPro"/>
</dbReference>
<dbReference type="InterPro" id="IPR032687">
    <property type="entry name" value="AraC-type_N"/>
</dbReference>
<dbReference type="Gene3D" id="1.10.10.60">
    <property type="entry name" value="Homeodomain-like"/>
    <property type="match status" value="1"/>
</dbReference>
<dbReference type="GO" id="GO:0000976">
    <property type="term" value="F:transcription cis-regulatory region binding"/>
    <property type="evidence" value="ECO:0007669"/>
    <property type="project" value="TreeGrafter"/>
</dbReference>
<organism evidence="3 4">
    <name type="scientific">Acetobacter pasteurianus</name>
    <name type="common">Acetobacter turbidans</name>
    <dbReference type="NCBI Taxonomy" id="438"/>
    <lineage>
        <taxon>Bacteria</taxon>
        <taxon>Pseudomonadati</taxon>
        <taxon>Pseudomonadota</taxon>
        <taxon>Alphaproteobacteria</taxon>
        <taxon>Acetobacterales</taxon>
        <taxon>Acetobacteraceae</taxon>
        <taxon>Acetobacter</taxon>
    </lineage>
</organism>
<evidence type="ECO:0000256" key="1">
    <source>
        <dbReference type="ARBA" id="ARBA00023125"/>
    </source>
</evidence>
<dbReference type="SMART" id="SM00342">
    <property type="entry name" value="HTH_ARAC"/>
    <property type="match status" value="1"/>
</dbReference>
<evidence type="ECO:0000313" key="3">
    <source>
        <dbReference type="EMBL" id="OAZ74572.1"/>
    </source>
</evidence>
<dbReference type="Proteomes" id="UP000093796">
    <property type="component" value="Unassembled WGS sequence"/>
</dbReference>
<dbReference type="GO" id="GO:0005829">
    <property type="term" value="C:cytosol"/>
    <property type="evidence" value="ECO:0007669"/>
    <property type="project" value="TreeGrafter"/>
</dbReference>
<dbReference type="InterPro" id="IPR018060">
    <property type="entry name" value="HTH_AraC"/>
</dbReference>
<reference evidence="3 4" key="1">
    <citation type="submission" date="2016-05" db="EMBL/GenBank/DDBJ databases">
        <title>Genome sequencing of Acetobacter pasteurianus strain SRCM100623.</title>
        <authorList>
            <person name="Song Y.R."/>
        </authorList>
    </citation>
    <scope>NUCLEOTIDE SEQUENCE [LARGE SCALE GENOMIC DNA]</scope>
    <source>
        <strain evidence="3 4">SRCM100623</strain>
    </source>
</reference>
<sequence>MPPLTKYFEIASSPVPVMRTSILMLIINALRDAGIDPRELLARNGIDPDIAKESYSVVEMERYLNLFEEASALEGNKTLGFELGLTCTPGQIGPLGLLFQALPTLRKAVLAFGNYLFAVQSHSSLTLKSDNDIAEIIYSLDVPQHWPCQQDVELTLALLINLIRERLGSQWRPIQVDFMHAPGKKAAMIRRRIGCPIFYRQPHNRILFDEQDLDDRRTMTDPDLIRILERHVCDLIGEEYAAQPFISTVMLAIRRCILAGNPSLASVARALYTSPRTLQRLLARENTTFRSMLDASRKELANIFEQRDGLNRDTLAYRIGYSDGSSLSRSRKRWKK</sequence>
<dbReference type="PATRIC" id="fig|438.15.peg.698"/>
<dbReference type="PROSITE" id="PS01124">
    <property type="entry name" value="HTH_ARAC_FAMILY_2"/>
    <property type="match status" value="1"/>
</dbReference>
<dbReference type="Pfam" id="PF12625">
    <property type="entry name" value="Arabinose_bd"/>
    <property type="match status" value="1"/>
</dbReference>
<dbReference type="AlphaFoldDB" id="A0A1A0DIR5"/>
<proteinExistence type="predicted"/>
<name>A0A1A0DIR5_ACEPA</name>
<dbReference type="EMBL" id="LYUD01000056">
    <property type="protein sequence ID" value="OAZ74572.1"/>
    <property type="molecule type" value="Genomic_DNA"/>
</dbReference>
<protein>
    <submittedName>
        <fullName evidence="3">HTH-type transcriptional regulator VirS</fullName>
    </submittedName>
</protein>
<feature type="domain" description="HTH araC/xylS-type" evidence="2">
    <location>
        <begin position="247"/>
        <end position="336"/>
    </location>
</feature>
<evidence type="ECO:0000313" key="4">
    <source>
        <dbReference type="Proteomes" id="UP000093796"/>
    </source>
</evidence>